<evidence type="ECO:0000256" key="3">
    <source>
        <dbReference type="SAM" id="SignalP"/>
    </source>
</evidence>
<keyword evidence="1 3" id="KW-0732">Signal</keyword>
<accession>A0A6M4GRG7</accession>
<feature type="domain" description="PA" evidence="4">
    <location>
        <begin position="297"/>
        <end position="386"/>
    </location>
</feature>
<dbReference type="RefSeq" id="WP_171090051.1">
    <property type="nucleotide sequence ID" value="NZ_CP053069.1"/>
</dbReference>
<dbReference type="AlphaFoldDB" id="A0A6M4GRG7"/>
<evidence type="ECO:0000313" key="6">
    <source>
        <dbReference type="Proteomes" id="UP000501534"/>
    </source>
</evidence>
<sequence>MTIKKLMAALFATAGLAALPASAANIFIVNFDGPGEGFNDPTPAAPVGGNPGTTLGEQRLNAFAYAASIWGANLQSTVDIYVGARMDPLACDANSAVLGSAGPTFVNRDFPAAPGQGTVVAGHWYHIALANKLAGEDFVPDFVHISARFNSELGKPNCLAGSPFYLGIDGNAGTLIDLSTVLLHEFGHGLGFSTTTNGTTGAYNGGFPSIYDKFAYDNDANKAWNQMTDAQRAASALNSRRLVWTGLNTWVSALFTLDFGTPQLQITKPFSIAGLYQVGEAAFGAQLDDKRVEQKVGQVVDQTNGTGLACTALSTANAKAVKGKVALVDRGVCGFAVKAKVVQDAGAKAMIVVENVDVTPPADMAGVDATVKIPSVRVTLATGNAIKGALAGGDDVKVQLEMNWLQLRGADRLGRTMLFNPKPFQPGSSISHWDTSAERNLLMEPFINADLTHSVKPPKDLTLPMLKDIGW</sequence>
<name>A0A6M4GRG7_9PROT</name>
<gene>
    <name evidence="5" type="ORF">DSM104443_00980</name>
</gene>
<evidence type="ECO:0000259" key="4">
    <source>
        <dbReference type="Pfam" id="PF02225"/>
    </source>
</evidence>
<proteinExistence type="predicted"/>
<dbReference type="KEGG" id="uru:DSM104443_00980"/>
<dbReference type="InterPro" id="IPR046450">
    <property type="entry name" value="PA_dom_sf"/>
</dbReference>
<dbReference type="EMBL" id="CP053069">
    <property type="protein sequence ID" value="QJR09929.1"/>
    <property type="molecule type" value="Genomic_DNA"/>
</dbReference>
<evidence type="ECO:0000313" key="5">
    <source>
        <dbReference type="EMBL" id="QJR09929.1"/>
    </source>
</evidence>
<evidence type="ECO:0000256" key="1">
    <source>
        <dbReference type="ARBA" id="ARBA00022729"/>
    </source>
</evidence>
<reference evidence="5 6" key="1">
    <citation type="submission" date="2020-04" db="EMBL/GenBank/DDBJ databases">
        <title>Usitatibacter rugosus gen. nov., sp. nov. and Usitatibacter palustris sp. nov., novel members of Usitatibacteraceae fam. nov. within the order Nitrosomonadales isolated from soil.</title>
        <authorList>
            <person name="Huber K.J."/>
            <person name="Neumann-Schaal M."/>
            <person name="Geppert A."/>
            <person name="Luckner M."/>
            <person name="Wanner G."/>
            <person name="Overmann J."/>
        </authorList>
    </citation>
    <scope>NUCLEOTIDE SEQUENCE [LARGE SCALE GENOMIC DNA]</scope>
    <source>
        <strain evidence="5 6">0125_3</strain>
    </source>
</reference>
<dbReference type="CDD" id="cd04818">
    <property type="entry name" value="PA_subtilisin_1"/>
    <property type="match status" value="1"/>
</dbReference>
<protein>
    <recommendedName>
        <fullName evidence="4">PA domain-containing protein</fullName>
    </recommendedName>
</protein>
<organism evidence="5 6">
    <name type="scientific">Usitatibacter rugosus</name>
    <dbReference type="NCBI Taxonomy" id="2732067"/>
    <lineage>
        <taxon>Bacteria</taxon>
        <taxon>Pseudomonadati</taxon>
        <taxon>Pseudomonadota</taxon>
        <taxon>Betaproteobacteria</taxon>
        <taxon>Nitrosomonadales</taxon>
        <taxon>Usitatibacteraceae</taxon>
        <taxon>Usitatibacter</taxon>
    </lineage>
</organism>
<feature type="chain" id="PRO_5026776111" description="PA domain-containing protein" evidence="3">
    <location>
        <begin position="24"/>
        <end position="471"/>
    </location>
</feature>
<dbReference type="SUPFAM" id="SSF52025">
    <property type="entry name" value="PA domain"/>
    <property type="match status" value="1"/>
</dbReference>
<feature type="signal peptide" evidence="3">
    <location>
        <begin position="1"/>
        <end position="23"/>
    </location>
</feature>
<dbReference type="Gene3D" id="3.50.30.30">
    <property type="match status" value="1"/>
</dbReference>
<dbReference type="PANTHER" id="PTHR22702">
    <property type="entry name" value="PROTEASE-ASSOCIATED DOMAIN-CONTAINING PROTEIN"/>
    <property type="match status" value="1"/>
</dbReference>
<evidence type="ECO:0000256" key="2">
    <source>
        <dbReference type="ARBA" id="ARBA00023180"/>
    </source>
</evidence>
<keyword evidence="2" id="KW-0325">Glycoprotein</keyword>
<dbReference type="InterPro" id="IPR003137">
    <property type="entry name" value="PA_domain"/>
</dbReference>
<dbReference type="Proteomes" id="UP000501534">
    <property type="component" value="Chromosome"/>
</dbReference>
<keyword evidence="6" id="KW-1185">Reference proteome</keyword>
<dbReference type="PANTHER" id="PTHR22702:SF1">
    <property type="entry name" value="PROTEASE-ASSOCIATED DOMAIN-CONTAINING PROTEIN 1"/>
    <property type="match status" value="1"/>
</dbReference>
<dbReference type="Pfam" id="PF02225">
    <property type="entry name" value="PA"/>
    <property type="match status" value="1"/>
</dbReference>